<evidence type="ECO:0000313" key="1">
    <source>
        <dbReference type="EMBL" id="PJC81204.1"/>
    </source>
</evidence>
<evidence type="ECO:0000313" key="2">
    <source>
        <dbReference type="Proteomes" id="UP000229370"/>
    </source>
</evidence>
<accession>A0A2M8GKX0</accession>
<reference evidence="2" key="1">
    <citation type="submission" date="2017-09" db="EMBL/GenBank/DDBJ databases">
        <title>Depth-based differentiation of microbial function through sediment-hosted aquifers and enrichment of novel symbionts in the deep terrestrial subsurface.</title>
        <authorList>
            <person name="Probst A.J."/>
            <person name="Ladd B."/>
            <person name="Jarett J.K."/>
            <person name="Geller-Mcgrath D.E."/>
            <person name="Sieber C.M.K."/>
            <person name="Emerson J.B."/>
            <person name="Anantharaman K."/>
            <person name="Thomas B.C."/>
            <person name="Malmstrom R."/>
            <person name="Stieglmeier M."/>
            <person name="Klingl A."/>
            <person name="Woyke T."/>
            <person name="Ryan C.M."/>
            <person name="Banfield J.F."/>
        </authorList>
    </citation>
    <scope>NUCLEOTIDE SEQUENCE [LARGE SCALE GENOMIC DNA]</scope>
</reference>
<dbReference type="EMBL" id="PFQK01000102">
    <property type="protein sequence ID" value="PJC81204.1"/>
    <property type="molecule type" value="Genomic_DNA"/>
</dbReference>
<name>A0A2M8GKX0_9BACT</name>
<dbReference type="Proteomes" id="UP000229370">
    <property type="component" value="Unassembled WGS sequence"/>
</dbReference>
<dbReference type="AlphaFoldDB" id="A0A2M8GKX0"/>
<comment type="caution">
    <text evidence="1">The sequence shown here is derived from an EMBL/GenBank/DDBJ whole genome shotgun (WGS) entry which is preliminary data.</text>
</comment>
<proteinExistence type="predicted"/>
<protein>
    <submittedName>
        <fullName evidence="1">Uncharacterized protein</fullName>
    </submittedName>
</protein>
<organism evidence="1 2">
    <name type="scientific">Candidatus Roizmanbacteria bacterium CG_4_8_14_3_um_filter_36_10</name>
    <dbReference type="NCBI Taxonomy" id="1974834"/>
    <lineage>
        <taxon>Bacteria</taxon>
        <taxon>Candidatus Roizmaniibacteriota</taxon>
    </lineage>
</organism>
<gene>
    <name evidence="1" type="ORF">CO007_05980</name>
</gene>
<sequence>MERRPYATIVLDTDSHQQLDHFVCVAENGMVEHHFQVGKHYRITHQKPVEYENIRGRIPSTVFFVWEVQGKMTDFDTLTGAVLSISLTNQADAERHQIRRKQFWFVVYPGDQVTEIK</sequence>